<dbReference type="InterPro" id="IPR008920">
    <property type="entry name" value="TF_FadR/GntR_C"/>
</dbReference>
<dbReference type="Pfam" id="PF00392">
    <property type="entry name" value="GntR"/>
    <property type="match status" value="1"/>
</dbReference>
<dbReference type="RefSeq" id="WP_344593015.1">
    <property type="nucleotide sequence ID" value="NZ_BAAARW010000020.1"/>
</dbReference>
<name>A0ABP5WSL2_9ACTN</name>
<dbReference type="InterPro" id="IPR036388">
    <property type="entry name" value="WH-like_DNA-bd_sf"/>
</dbReference>
<accession>A0ABP5WSL2</accession>
<sequence length="250" mass="27250">MTGDAAKVLADGRSGGGPVARYSERGLHGQTVQEIARRILTGELRPGDTIDLAALGAELDLSLTALREALKVLAAKGLVASRQKRGTFVRPRSDWSLLDPDVIRWQFANRNDDAFLENLAEVRGIIEPQAARLAALRRTPEDLAVLDAALTAMHDANGDPALAVAADLAFHRALLTATHNELLERMEIVIEVGLAERDRLVHGVRRHDDPVPSHRAVLDAVRDGVPGRAEEAMRDLLAKARRDLDTVRED</sequence>
<dbReference type="Gene3D" id="1.10.10.10">
    <property type="entry name" value="Winged helix-like DNA-binding domain superfamily/Winged helix DNA-binding domain"/>
    <property type="match status" value="1"/>
</dbReference>
<dbReference type="SUPFAM" id="SSF46785">
    <property type="entry name" value="Winged helix' DNA-binding domain"/>
    <property type="match status" value="1"/>
</dbReference>
<dbReference type="InterPro" id="IPR000524">
    <property type="entry name" value="Tscrpt_reg_HTH_GntR"/>
</dbReference>
<dbReference type="Pfam" id="PF07729">
    <property type="entry name" value="FCD"/>
    <property type="match status" value="1"/>
</dbReference>
<evidence type="ECO:0000313" key="6">
    <source>
        <dbReference type="Proteomes" id="UP001501231"/>
    </source>
</evidence>
<keyword evidence="1" id="KW-0805">Transcription regulation</keyword>
<dbReference type="PANTHER" id="PTHR43537">
    <property type="entry name" value="TRANSCRIPTIONAL REGULATOR, GNTR FAMILY"/>
    <property type="match status" value="1"/>
</dbReference>
<protein>
    <submittedName>
        <fullName evidence="5">FadR/GntR family transcriptional regulator</fullName>
    </submittedName>
</protein>
<evidence type="ECO:0000259" key="4">
    <source>
        <dbReference type="PROSITE" id="PS50949"/>
    </source>
</evidence>
<feature type="domain" description="HTH gntR-type" evidence="4">
    <location>
        <begin position="25"/>
        <end position="92"/>
    </location>
</feature>
<dbReference type="Proteomes" id="UP001501231">
    <property type="component" value="Unassembled WGS sequence"/>
</dbReference>
<keyword evidence="6" id="KW-1185">Reference proteome</keyword>
<keyword evidence="2" id="KW-0238">DNA-binding</keyword>
<dbReference type="CDD" id="cd07377">
    <property type="entry name" value="WHTH_GntR"/>
    <property type="match status" value="1"/>
</dbReference>
<dbReference type="SUPFAM" id="SSF48008">
    <property type="entry name" value="GntR ligand-binding domain-like"/>
    <property type="match status" value="1"/>
</dbReference>
<dbReference type="PROSITE" id="PS50949">
    <property type="entry name" value="HTH_GNTR"/>
    <property type="match status" value="1"/>
</dbReference>
<dbReference type="PANTHER" id="PTHR43537:SF44">
    <property type="entry name" value="GNTR FAMILY REGULATORY PROTEIN"/>
    <property type="match status" value="1"/>
</dbReference>
<gene>
    <name evidence="5" type="ORF">GCM10010191_57120</name>
</gene>
<dbReference type="EMBL" id="BAAARW010000020">
    <property type="protein sequence ID" value="GAA2435073.1"/>
    <property type="molecule type" value="Genomic_DNA"/>
</dbReference>
<evidence type="ECO:0000256" key="3">
    <source>
        <dbReference type="ARBA" id="ARBA00023163"/>
    </source>
</evidence>
<dbReference type="SMART" id="SM00895">
    <property type="entry name" value="FCD"/>
    <property type="match status" value="1"/>
</dbReference>
<keyword evidence="3" id="KW-0804">Transcription</keyword>
<dbReference type="InterPro" id="IPR011711">
    <property type="entry name" value="GntR_C"/>
</dbReference>
<dbReference type="Gene3D" id="1.20.120.530">
    <property type="entry name" value="GntR ligand-binding domain-like"/>
    <property type="match status" value="1"/>
</dbReference>
<evidence type="ECO:0000256" key="1">
    <source>
        <dbReference type="ARBA" id="ARBA00023015"/>
    </source>
</evidence>
<evidence type="ECO:0000256" key="2">
    <source>
        <dbReference type="ARBA" id="ARBA00023125"/>
    </source>
</evidence>
<reference evidence="6" key="1">
    <citation type="journal article" date="2019" name="Int. J. Syst. Evol. Microbiol.">
        <title>The Global Catalogue of Microorganisms (GCM) 10K type strain sequencing project: providing services to taxonomists for standard genome sequencing and annotation.</title>
        <authorList>
            <consortium name="The Broad Institute Genomics Platform"/>
            <consortium name="The Broad Institute Genome Sequencing Center for Infectious Disease"/>
            <person name="Wu L."/>
            <person name="Ma J."/>
        </authorList>
    </citation>
    <scope>NUCLEOTIDE SEQUENCE [LARGE SCALE GENOMIC DNA]</scope>
    <source>
        <strain evidence="6">JCM 3325</strain>
    </source>
</reference>
<organism evidence="5 6">
    <name type="scientific">Actinomadura vinacea</name>
    <dbReference type="NCBI Taxonomy" id="115336"/>
    <lineage>
        <taxon>Bacteria</taxon>
        <taxon>Bacillati</taxon>
        <taxon>Actinomycetota</taxon>
        <taxon>Actinomycetes</taxon>
        <taxon>Streptosporangiales</taxon>
        <taxon>Thermomonosporaceae</taxon>
        <taxon>Actinomadura</taxon>
    </lineage>
</organism>
<dbReference type="SMART" id="SM00345">
    <property type="entry name" value="HTH_GNTR"/>
    <property type="match status" value="1"/>
</dbReference>
<proteinExistence type="predicted"/>
<dbReference type="InterPro" id="IPR036390">
    <property type="entry name" value="WH_DNA-bd_sf"/>
</dbReference>
<comment type="caution">
    <text evidence="5">The sequence shown here is derived from an EMBL/GenBank/DDBJ whole genome shotgun (WGS) entry which is preliminary data.</text>
</comment>
<evidence type="ECO:0000313" key="5">
    <source>
        <dbReference type="EMBL" id="GAA2435073.1"/>
    </source>
</evidence>